<protein>
    <submittedName>
        <fullName evidence="1">Uncharacterized protein</fullName>
    </submittedName>
</protein>
<name>A0ACD3RAX2_LARCR</name>
<accession>A0ACD3RAX2</accession>
<organism evidence="1 2">
    <name type="scientific">Larimichthys crocea</name>
    <name type="common">Large yellow croaker</name>
    <name type="synonym">Pseudosciaena crocea</name>
    <dbReference type="NCBI Taxonomy" id="215358"/>
    <lineage>
        <taxon>Eukaryota</taxon>
        <taxon>Metazoa</taxon>
        <taxon>Chordata</taxon>
        <taxon>Craniata</taxon>
        <taxon>Vertebrata</taxon>
        <taxon>Euteleostomi</taxon>
        <taxon>Actinopterygii</taxon>
        <taxon>Neopterygii</taxon>
        <taxon>Teleostei</taxon>
        <taxon>Neoteleostei</taxon>
        <taxon>Acanthomorphata</taxon>
        <taxon>Eupercaria</taxon>
        <taxon>Sciaenidae</taxon>
        <taxon>Larimichthys</taxon>
    </lineage>
</organism>
<reference evidence="1" key="1">
    <citation type="submission" date="2018-11" db="EMBL/GenBank/DDBJ databases">
        <title>The sequence and de novo assembly of Larimichthys crocea genome using PacBio and Hi-C technologies.</title>
        <authorList>
            <person name="Xu P."/>
            <person name="Chen B."/>
            <person name="Zhou Z."/>
            <person name="Ke Q."/>
            <person name="Wu Y."/>
            <person name="Bai H."/>
            <person name="Pu F."/>
        </authorList>
    </citation>
    <scope>NUCLEOTIDE SEQUENCE</scope>
    <source>
        <tissue evidence="1">Muscle</tissue>
    </source>
</reference>
<gene>
    <name evidence="1" type="ORF">E3U43_013760</name>
</gene>
<evidence type="ECO:0000313" key="2">
    <source>
        <dbReference type="Proteomes" id="UP000793456"/>
    </source>
</evidence>
<dbReference type="Proteomes" id="UP000793456">
    <property type="component" value="Chromosome VIII"/>
</dbReference>
<comment type="caution">
    <text evidence="1">The sequence shown here is derived from an EMBL/GenBank/DDBJ whole genome shotgun (WGS) entry which is preliminary data.</text>
</comment>
<sequence length="89" mass="9635">MAGCISSIMWKRGQRGNALNHCLLAGSVVSTRWGGSTLSITSREPPHGNGPQWRRCVITSSGSTSAASYRAAMQQFNQRFIFGVSLCLM</sequence>
<proteinExistence type="predicted"/>
<dbReference type="EMBL" id="CM011681">
    <property type="protein sequence ID" value="TMS16467.1"/>
    <property type="molecule type" value="Genomic_DNA"/>
</dbReference>
<evidence type="ECO:0000313" key="1">
    <source>
        <dbReference type="EMBL" id="TMS16467.1"/>
    </source>
</evidence>
<keyword evidence="2" id="KW-1185">Reference proteome</keyword>